<reference evidence="1" key="2">
    <citation type="submission" date="2022-06" db="UniProtKB">
        <authorList>
            <consortium name="EnsemblMetazoa"/>
        </authorList>
    </citation>
    <scope>IDENTIFICATION</scope>
    <source>
        <strain evidence="1">PS312</strain>
    </source>
</reference>
<gene>
    <name evidence="1" type="primary">WBGene00305191</name>
</gene>
<protein>
    <submittedName>
        <fullName evidence="1">Uncharacterized protein</fullName>
    </submittedName>
</protein>
<evidence type="ECO:0000313" key="2">
    <source>
        <dbReference type="Proteomes" id="UP000005239"/>
    </source>
</evidence>
<sequence>MGCLRGSTKRTRITIDIGVASTLPSPSYELSFYSFSISIFRVSLISPWSNGNILLLIAFFISSNPSIDGKLISLLLRSSRRESIVFVIENVNLLREESWDDLLRESSSETNYPRIVLTSTVQMRVNQSIHSEIIRERTMTKTPKSREGLVTSHRLSISSSPIEGATAVVGLSSKRYLQSKLVSRSCEWIYLDGLESDQLLKECEQLSGEPKGIVSSLVSRNLPQLIYSVPSTSCTRGPTPELSCSHFIILYSYSRDLSFFSSFLTLLTSQERIMDEIEGNPREESPLLSSLPPPYISLSDGSSMYSIRSSSFILCAPNLEEDLRPLGITSIQVKEKSLRGAMDSYRLEWKDKLRDILPRDHTQVNIIYLFNFN</sequence>
<accession>A0A8R1ZAD3</accession>
<dbReference type="Proteomes" id="UP000005239">
    <property type="component" value="Unassembled WGS sequence"/>
</dbReference>
<organism evidence="1 2">
    <name type="scientific">Pristionchus pacificus</name>
    <name type="common">Parasitic nematode worm</name>
    <dbReference type="NCBI Taxonomy" id="54126"/>
    <lineage>
        <taxon>Eukaryota</taxon>
        <taxon>Metazoa</taxon>
        <taxon>Ecdysozoa</taxon>
        <taxon>Nematoda</taxon>
        <taxon>Chromadorea</taxon>
        <taxon>Rhabditida</taxon>
        <taxon>Rhabditina</taxon>
        <taxon>Diplogasteromorpha</taxon>
        <taxon>Diplogasteroidea</taxon>
        <taxon>Neodiplogasteridae</taxon>
        <taxon>Pristionchus</taxon>
    </lineage>
</organism>
<name>A0A8R1ZAD3_PRIPA</name>
<evidence type="ECO:0000313" key="1">
    <source>
        <dbReference type="EnsemblMetazoa" id="PPA47296.1"/>
    </source>
</evidence>
<proteinExistence type="predicted"/>
<keyword evidence="2" id="KW-1185">Reference proteome</keyword>
<dbReference type="AlphaFoldDB" id="A0A8R1ZAD3"/>
<dbReference type="EnsemblMetazoa" id="PPA47296.1">
    <property type="protein sequence ID" value="PPA47296.1"/>
    <property type="gene ID" value="WBGene00305191"/>
</dbReference>
<reference evidence="2" key="1">
    <citation type="journal article" date="2008" name="Nat. Genet.">
        <title>The Pristionchus pacificus genome provides a unique perspective on nematode lifestyle and parasitism.</title>
        <authorList>
            <person name="Dieterich C."/>
            <person name="Clifton S.W."/>
            <person name="Schuster L.N."/>
            <person name="Chinwalla A."/>
            <person name="Delehaunty K."/>
            <person name="Dinkelacker I."/>
            <person name="Fulton L."/>
            <person name="Fulton R."/>
            <person name="Godfrey J."/>
            <person name="Minx P."/>
            <person name="Mitreva M."/>
            <person name="Roeseler W."/>
            <person name="Tian H."/>
            <person name="Witte H."/>
            <person name="Yang S.P."/>
            <person name="Wilson R.K."/>
            <person name="Sommer R.J."/>
        </authorList>
    </citation>
    <scope>NUCLEOTIDE SEQUENCE [LARGE SCALE GENOMIC DNA]</scope>
    <source>
        <strain evidence="2">PS312</strain>
    </source>
</reference>